<dbReference type="SMART" id="SM00829">
    <property type="entry name" value="PKS_ER"/>
    <property type="match status" value="1"/>
</dbReference>
<dbReference type="InterPro" id="IPR051603">
    <property type="entry name" value="Zinc-ADH_QOR/CCCR"/>
</dbReference>
<evidence type="ECO:0000256" key="1">
    <source>
        <dbReference type="ARBA" id="ARBA00022857"/>
    </source>
</evidence>
<dbReference type="InterPro" id="IPR020843">
    <property type="entry name" value="ER"/>
</dbReference>
<dbReference type="PANTHER" id="PTHR44154">
    <property type="entry name" value="QUINONE OXIDOREDUCTASE"/>
    <property type="match status" value="1"/>
</dbReference>
<dbReference type="InterPro" id="IPR036291">
    <property type="entry name" value="NAD(P)-bd_dom_sf"/>
</dbReference>
<dbReference type="OrthoDB" id="9792162at2"/>
<evidence type="ECO:0000313" key="3">
    <source>
        <dbReference type="EMBL" id="KAA9005928.1"/>
    </source>
</evidence>
<keyword evidence="1" id="KW-0521">NADP</keyword>
<dbReference type="Pfam" id="PF08240">
    <property type="entry name" value="ADH_N"/>
    <property type="match status" value="1"/>
</dbReference>
<dbReference type="InterPro" id="IPR013154">
    <property type="entry name" value="ADH-like_N"/>
</dbReference>
<dbReference type="Proteomes" id="UP000367750">
    <property type="component" value="Unassembled WGS sequence"/>
</dbReference>
<dbReference type="SUPFAM" id="SSF50129">
    <property type="entry name" value="GroES-like"/>
    <property type="match status" value="1"/>
</dbReference>
<dbReference type="CDD" id="cd05289">
    <property type="entry name" value="MDR_like_2"/>
    <property type="match status" value="1"/>
</dbReference>
<accession>A0A5J5GDB4</accession>
<dbReference type="PANTHER" id="PTHR44154:SF1">
    <property type="entry name" value="QUINONE OXIDOREDUCTASE"/>
    <property type="match status" value="1"/>
</dbReference>
<dbReference type="GO" id="GO:0016491">
    <property type="term" value="F:oxidoreductase activity"/>
    <property type="evidence" value="ECO:0007669"/>
    <property type="project" value="InterPro"/>
</dbReference>
<dbReference type="Gene3D" id="3.40.50.720">
    <property type="entry name" value="NAD(P)-binding Rossmann-like Domain"/>
    <property type="match status" value="1"/>
</dbReference>
<dbReference type="InterPro" id="IPR011032">
    <property type="entry name" value="GroES-like_sf"/>
</dbReference>
<proteinExistence type="predicted"/>
<dbReference type="SUPFAM" id="SSF51735">
    <property type="entry name" value="NAD(P)-binding Rossmann-fold domains"/>
    <property type="match status" value="1"/>
</dbReference>
<keyword evidence="4" id="KW-1185">Reference proteome</keyword>
<dbReference type="EMBL" id="VYKK01000007">
    <property type="protein sequence ID" value="KAA9005928.1"/>
    <property type="molecule type" value="Genomic_DNA"/>
</dbReference>
<sequence>MTRSLRFNRYGEPAEVLHLEQAEVPDPAPGRIRVRVKACGLNPADWALCRGLFAGELPCGVGLDVSGIVEAVGEGITDVAVGDAVLGSADYAGAPIAGASDRAILDHWARIPEGLDFIQAAALPMVAETAFRSLEYLEVKEGDTLLVHGAGTMVGFAAVQIALLRGVRVIAAAGATYGEPLRRMGAAVIPYGEGMAERVREETRKPVDRVLDTAPPSGSLPDLIRIAGGDPLRVKTISDFAAAAELGIRTSAEDRSTHYEVLGEFAGYAAEGKFTIPIARTFPLEEWREALAISEGGQARGKLILLP</sequence>
<dbReference type="Pfam" id="PF13602">
    <property type="entry name" value="ADH_zinc_N_2"/>
    <property type="match status" value="1"/>
</dbReference>
<comment type="caution">
    <text evidence="3">The sequence shown here is derived from an EMBL/GenBank/DDBJ whole genome shotgun (WGS) entry which is preliminary data.</text>
</comment>
<protein>
    <submittedName>
        <fullName evidence="3">NADP-dependent oxidoreductase</fullName>
    </submittedName>
</protein>
<gene>
    <name evidence="3" type="ORF">F4V43_07295</name>
</gene>
<feature type="domain" description="Enoyl reductase (ER)" evidence="2">
    <location>
        <begin position="12"/>
        <end position="305"/>
    </location>
</feature>
<name>A0A5J5GDB4_9BACL</name>
<reference evidence="3 4" key="1">
    <citation type="submission" date="2019-09" db="EMBL/GenBank/DDBJ databases">
        <title>Bacillus ochoae sp. nov., Paenibacillus whitsoniae sp. nov., Paenibacillus spiritus sp. nov. Isolated from the Mars Exploration Rover during spacecraft assembly.</title>
        <authorList>
            <person name="Seuylemezian A."/>
            <person name="Vaishampayan P."/>
        </authorList>
    </citation>
    <scope>NUCLEOTIDE SEQUENCE [LARGE SCALE GENOMIC DNA]</scope>
    <source>
        <strain evidence="3 4">MER_111</strain>
    </source>
</reference>
<dbReference type="AlphaFoldDB" id="A0A5J5GDB4"/>
<organism evidence="3 4">
    <name type="scientific">Paenibacillus spiritus</name>
    <dbReference type="NCBI Taxonomy" id="2496557"/>
    <lineage>
        <taxon>Bacteria</taxon>
        <taxon>Bacillati</taxon>
        <taxon>Bacillota</taxon>
        <taxon>Bacilli</taxon>
        <taxon>Bacillales</taxon>
        <taxon>Paenibacillaceae</taxon>
        <taxon>Paenibacillus</taxon>
    </lineage>
</organism>
<evidence type="ECO:0000259" key="2">
    <source>
        <dbReference type="SMART" id="SM00829"/>
    </source>
</evidence>
<evidence type="ECO:0000313" key="4">
    <source>
        <dbReference type="Proteomes" id="UP000367750"/>
    </source>
</evidence>
<dbReference type="Gene3D" id="3.90.180.10">
    <property type="entry name" value="Medium-chain alcohol dehydrogenases, catalytic domain"/>
    <property type="match status" value="1"/>
</dbReference>